<dbReference type="SMART" id="SM00291">
    <property type="entry name" value="ZnF_ZZ"/>
    <property type="match status" value="1"/>
</dbReference>
<evidence type="ECO:0000256" key="3">
    <source>
        <dbReference type="ARBA" id="ARBA00022833"/>
    </source>
</evidence>
<dbReference type="GO" id="GO:0005886">
    <property type="term" value="C:plasma membrane"/>
    <property type="evidence" value="ECO:0007669"/>
    <property type="project" value="TreeGrafter"/>
</dbReference>
<reference evidence="6" key="1">
    <citation type="submission" date="2021-02" db="EMBL/GenBank/DDBJ databases">
        <authorList>
            <person name="Nowell W R."/>
        </authorList>
    </citation>
    <scope>NUCLEOTIDE SEQUENCE</scope>
</reference>
<dbReference type="Gene3D" id="3.30.200.20">
    <property type="entry name" value="Phosphorylase Kinase, domain 1"/>
    <property type="match status" value="1"/>
</dbReference>
<evidence type="ECO:0000313" key="8">
    <source>
        <dbReference type="Proteomes" id="UP000663829"/>
    </source>
</evidence>
<dbReference type="GO" id="GO:0045202">
    <property type="term" value="C:synapse"/>
    <property type="evidence" value="ECO:0007669"/>
    <property type="project" value="GOC"/>
</dbReference>
<dbReference type="GO" id="GO:0008270">
    <property type="term" value="F:zinc ion binding"/>
    <property type="evidence" value="ECO:0007669"/>
    <property type="project" value="UniProtKB-KW"/>
</dbReference>
<dbReference type="Proteomes" id="UP000663829">
    <property type="component" value="Unassembled WGS sequence"/>
</dbReference>
<dbReference type="PANTHER" id="PTHR12268:SF21">
    <property type="entry name" value="DISCONTINUOUS ACTIN HEXAGON"/>
    <property type="match status" value="1"/>
</dbReference>
<name>A0A815T8Z6_9BILA</name>
<dbReference type="AlphaFoldDB" id="A0A815T8Z6"/>
<evidence type="ECO:0000259" key="5">
    <source>
        <dbReference type="PROSITE" id="PS50135"/>
    </source>
</evidence>
<dbReference type="InterPro" id="IPR050774">
    <property type="entry name" value="KCMF1/Dystrophin"/>
</dbReference>
<dbReference type="Pfam" id="PF00569">
    <property type="entry name" value="ZZ"/>
    <property type="match status" value="1"/>
</dbReference>
<evidence type="ECO:0000313" key="6">
    <source>
        <dbReference type="EMBL" id="CAF1502128.1"/>
    </source>
</evidence>
<evidence type="ECO:0000256" key="4">
    <source>
        <dbReference type="PROSITE-ProRule" id="PRU00228"/>
    </source>
</evidence>
<evidence type="ECO:0000256" key="2">
    <source>
        <dbReference type="ARBA" id="ARBA00022771"/>
    </source>
</evidence>
<keyword evidence="2 4" id="KW-0863">Zinc-finger</keyword>
<protein>
    <recommendedName>
        <fullName evidence="5">ZZ-type domain-containing protein</fullName>
    </recommendedName>
</protein>
<dbReference type="Gene3D" id="3.30.60.90">
    <property type="match status" value="1"/>
</dbReference>
<keyword evidence="8" id="KW-1185">Reference proteome</keyword>
<comment type="caution">
    <text evidence="6">The sequence shown here is derived from an EMBL/GenBank/DDBJ whole genome shotgun (WGS) entry which is preliminary data.</text>
</comment>
<dbReference type="EMBL" id="CAJNOQ010022515">
    <property type="protein sequence ID" value="CAF1502128.1"/>
    <property type="molecule type" value="Genomic_DNA"/>
</dbReference>
<sequence length="115" mass="13231">MPNELFSEPIKDVHREVTLTKLIKRFEHVKHQNTSCDGCAAEYIVGIRFKCDTCPQYDLCLNCMKNKVETDRHKANHPLVVIGDNHLKQIEWQDIEIGEILGQGGFGKFYAALWT</sequence>
<proteinExistence type="predicted"/>
<dbReference type="OrthoDB" id="10060903at2759"/>
<evidence type="ECO:0000256" key="1">
    <source>
        <dbReference type="ARBA" id="ARBA00022723"/>
    </source>
</evidence>
<keyword evidence="3" id="KW-0862">Zinc</keyword>
<organism evidence="6 8">
    <name type="scientific">Didymodactylos carnosus</name>
    <dbReference type="NCBI Taxonomy" id="1234261"/>
    <lineage>
        <taxon>Eukaryota</taxon>
        <taxon>Metazoa</taxon>
        <taxon>Spiralia</taxon>
        <taxon>Gnathifera</taxon>
        <taxon>Rotifera</taxon>
        <taxon>Eurotatoria</taxon>
        <taxon>Bdelloidea</taxon>
        <taxon>Philodinida</taxon>
        <taxon>Philodinidae</taxon>
        <taxon>Didymodactylos</taxon>
    </lineage>
</organism>
<dbReference type="GO" id="GO:0099536">
    <property type="term" value="P:synaptic signaling"/>
    <property type="evidence" value="ECO:0007669"/>
    <property type="project" value="TreeGrafter"/>
</dbReference>
<evidence type="ECO:0000313" key="7">
    <source>
        <dbReference type="EMBL" id="CAF4363647.1"/>
    </source>
</evidence>
<dbReference type="PANTHER" id="PTHR12268">
    <property type="entry name" value="E3 UBIQUITIN-PROTEIN LIGASE KCMF1"/>
    <property type="match status" value="1"/>
</dbReference>
<dbReference type="PROSITE" id="PS50135">
    <property type="entry name" value="ZF_ZZ_2"/>
    <property type="match status" value="1"/>
</dbReference>
<dbReference type="InterPro" id="IPR000433">
    <property type="entry name" value="Znf_ZZ"/>
</dbReference>
<accession>A0A815T8Z6</accession>
<feature type="domain" description="ZZ-type" evidence="5">
    <location>
        <begin position="31"/>
        <end position="87"/>
    </location>
</feature>
<dbReference type="EMBL" id="CAJOBC010088031">
    <property type="protein sequence ID" value="CAF4363647.1"/>
    <property type="molecule type" value="Genomic_DNA"/>
</dbReference>
<dbReference type="SUPFAM" id="SSF57850">
    <property type="entry name" value="RING/U-box"/>
    <property type="match status" value="1"/>
</dbReference>
<gene>
    <name evidence="6" type="ORF">GPM918_LOCUS36730</name>
    <name evidence="7" type="ORF">SRO942_LOCUS37475</name>
</gene>
<dbReference type="InterPro" id="IPR043145">
    <property type="entry name" value="Znf_ZZ_sf"/>
</dbReference>
<dbReference type="Proteomes" id="UP000681722">
    <property type="component" value="Unassembled WGS sequence"/>
</dbReference>
<keyword evidence="1" id="KW-0479">Metal-binding</keyword>